<evidence type="ECO:0000313" key="2">
    <source>
        <dbReference type="Proteomes" id="UP000324800"/>
    </source>
</evidence>
<evidence type="ECO:0000313" key="1">
    <source>
        <dbReference type="EMBL" id="KAA6320915.1"/>
    </source>
</evidence>
<dbReference type="Proteomes" id="UP000324800">
    <property type="component" value="Unassembled WGS sequence"/>
</dbReference>
<comment type="caution">
    <text evidence="1">The sequence shown here is derived from an EMBL/GenBank/DDBJ whole genome shotgun (WGS) entry which is preliminary data.</text>
</comment>
<gene>
    <name evidence="1" type="ORF">EZS28_054625</name>
</gene>
<reference evidence="1 2" key="1">
    <citation type="submission" date="2019-03" db="EMBL/GenBank/DDBJ databases">
        <title>Single cell metagenomics reveals metabolic interactions within the superorganism composed of flagellate Streblomastix strix and complex community of Bacteroidetes bacteria on its surface.</title>
        <authorList>
            <person name="Treitli S.C."/>
            <person name="Kolisko M."/>
            <person name="Husnik F."/>
            <person name="Keeling P."/>
            <person name="Hampl V."/>
        </authorList>
    </citation>
    <scope>NUCLEOTIDE SEQUENCE [LARGE SCALE GENOMIC DNA]</scope>
    <source>
        <strain evidence="1">ST1C</strain>
    </source>
</reference>
<dbReference type="EMBL" id="SNRW01045397">
    <property type="protein sequence ID" value="KAA6320915.1"/>
    <property type="molecule type" value="Genomic_DNA"/>
</dbReference>
<sequence>AKWDLNPQPQDLQSHAKPILLLTLQTQNIM</sequence>
<name>A0A5J4QH56_9EUKA</name>
<accession>A0A5J4QH56</accession>
<dbReference type="AlphaFoldDB" id="A0A5J4QH56"/>
<organism evidence="1 2">
    <name type="scientific">Streblomastix strix</name>
    <dbReference type="NCBI Taxonomy" id="222440"/>
    <lineage>
        <taxon>Eukaryota</taxon>
        <taxon>Metamonada</taxon>
        <taxon>Preaxostyla</taxon>
        <taxon>Oxymonadida</taxon>
        <taxon>Streblomastigidae</taxon>
        <taxon>Streblomastix</taxon>
    </lineage>
</organism>
<feature type="non-terminal residue" evidence="1">
    <location>
        <position position="1"/>
    </location>
</feature>
<proteinExistence type="predicted"/>
<protein>
    <submittedName>
        <fullName evidence="1">Uncharacterized protein</fullName>
    </submittedName>
</protein>